<dbReference type="InParanoid" id="E3NR72"/>
<dbReference type="OrthoDB" id="5828581at2759"/>
<dbReference type="FunFam" id="2.10.25.10:FF:000761">
    <property type="entry name" value="Protein lin-3"/>
    <property type="match status" value="1"/>
</dbReference>
<evidence type="ECO:0000313" key="5">
    <source>
        <dbReference type="EMBL" id="EFO87226.1"/>
    </source>
</evidence>
<keyword evidence="1" id="KW-0245">EGF-like domain</keyword>
<evidence type="ECO:0000256" key="3">
    <source>
        <dbReference type="SAM" id="Phobius"/>
    </source>
</evidence>
<name>E3NR72_CAERE</name>
<dbReference type="InterPro" id="IPR000742">
    <property type="entry name" value="EGF"/>
</dbReference>
<comment type="caution">
    <text evidence="1">Lacks conserved residue(s) required for the propagation of feature annotation.</text>
</comment>
<dbReference type="EMBL" id="DS269658">
    <property type="protein sequence ID" value="EFO87226.1"/>
    <property type="molecule type" value="Genomic_DNA"/>
</dbReference>
<feature type="region of interest" description="Disordered" evidence="2">
    <location>
        <begin position="322"/>
        <end position="343"/>
    </location>
</feature>
<feature type="disulfide bond" evidence="1">
    <location>
        <begin position="82"/>
        <end position="92"/>
    </location>
</feature>
<feature type="domain" description="EGF-like" evidence="4">
    <location>
        <begin position="78"/>
        <end position="122"/>
    </location>
</feature>
<feature type="region of interest" description="Disordered" evidence="2">
    <location>
        <begin position="30"/>
        <end position="66"/>
    </location>
</feature>
<dbReference type="SMART" id="SM00181">
    <property type="entry name" value="EGF"/>
    <property type="match status" value="1"/>
</dbReference>
<feature type="non-terminal residue" evidence="5">
    <location>
        <position position="1"/>
    </location>
</feature>
<dbReference type="PROSITE" id="PS01186">
    <property type="entry name" value="EGF_2"/>
    <property type="match status" value="1"/>
</dbReference>
<evidence type="ECO:0000313" key="6">
    <source>
        <dbReference type="Proteomes" id="UP000008281"/>
    </source>
</evidence>
<dbReference type="SUPFAM" id="SSF57196">
    <property type="entry name" value="EGF/Laminin"/>
    <property type="match status" value="1"/>
</dbReference>
<dbReference type="HOGENOM" id="CLU_047169_0_0_1"/>
<evidence type="ECO:0000256" key="2">
    <source>
        <dbReference type="SAM" id="MobiDB-lite"/>
    </source>
</evidence>
<dbReference type="Proteomes" id="UP000008281">
    <property type="component" value="Unassembled WGS sequence"/>
</dbReference>
<proteinExistence type="predicted"/>
<dbReference type="STRING" id="31234.E3NR72"/>
<dbReference type="PROSITE" id="PS00022">
    <property type="entry name" value="EGF_1"/>
    <property type="match status" value="1"/>
</dbReference>
<keyword evidence="3" id="KW-1133">Transmembrane helix</keyword>
<dbReference type="CDD" id="cd00054">
    <property type="entry name" value="EGF_CA"/>
    <property type="match status" value="1"/>
</dbReference>
<organism evidence="6">
    <name type="scientific">Caenorhabditis remanei</name>
    <name type="common">Caenorhabditis vulgaris</name>
    <dbReference type="NCBI Taxonomy" id="31234"/>
    <lineage>
        <taxon>Eukaryota</taxon>
        <taxon>Metazoa</taxon>
        <taxon>Ecdysozoa</taxon>
        <taxon>Nematoda</taxon>
        <taxon>Chromadorea</taxon>
        <taxon>Rhabditida</taxon>
        <taxon>Rhabditina</taxon>
        <taxon>Rhabditomorpha</taxon>
        <taxon>Rhabditoidea</taxon>
        <taxon>Rhabditidae</taxon>
        <taxon>Peloderinae</taxon>
        <taxon>Caenorhabditis</taxon>
    </lineage>
</organism>
<dbReference type="Gene3D" id="2.10.25.10">
    <property type="entry name" value="Laminin"/>
    <property type="match status" value="1"/>
</dbReference>
<feature type="compositionally biased region" description="Acidic residues" evidence="2">
    <location>
        <begin position="33"/>
        <end position="49"/>
    </location>
</feature>
<feature type="transmembrane region" description="Helical" evidence="3">
    <location>
        <begin position="238"/>
        <end position="260"/>
    </location>
</feature>
<dbReference type="eggNOG" id="ENOG502TH25">
    <property type="taxonomic scope" value="Eukaryota"/>
</dbReference>
<accession>E3NR72</accession>
<feature type="compositionally biased region" description="Polar residues" evidence="2">
    <location>
        <begin position="322"/>
        <end position="339"/>
    </location>
</feature>
<evidence type="ECO:0000259" key="4">
    <source>
        <dbReference type="PROSITE" id="PS50026"/>
    </source>
</evidence>
<gene>
    <name evidence="5" type="ORF">CRE_05322</name>
</gene>
<dbReference type="AlphaFoldDB" id="E3NR72"/>
<keyword evidence="1" id="KW-1015">Disulfide bond</keyword>
<reference evidence="5" key="1">
    <citation type="submission" date="2007-07" db="EMBL/GenBank/DDBJ databases">
        <title>PCAP assembly of the Caenorhabditis remanei genome.</title>
        <authorList>
            <consortium name="The Caenorhabditis remanei Sequencing Consortium"/>
            <person name="Wilson R.K."/>
        </authorList>
    </citation>
    <scope>NUCLEOTIDE SEQUENCE [LARGE SCALE GENOMIC DNA]</scope>
    <source>
        <strain evidence="5">PB4641</strain>
    </source>
</reference>
<feature type="compositionally biased region" description="Basic and acidic residues" evidence="2">
    <location>
        <begin position="50"/>
        <end position="60"/>
    </location>
</feature>
<dbReference type="PROSITE" id="PS50026">
    <property type="entry name" value="EGF_3"/>
    <property type="match status" value="1"/>
</dbReference>
<keyword evidence="3" id="KW-0812">Transmembrane</keyword>
<keyword evidence="3" id="KW-0472">Membrane</keyword>
<evidence type="ECO:0000256" key="1">
    <source>
        <dbReference type="PROSITE-ProRule" id="PRU00076"/>
    </source>
</evidence>
<protein>
    <recommendedName>
        <fullName evidence="4">EGF-like domain-containing protein</fullName>
    </recommendedName>
</protein>
<feature type="disulfide bond" evidence="1">
    <location>
        <begin position="112"/>
        <end position="121"/>
    </location>
</feature>
<sequence length="385" mass="44004">TTTEVTSVTSNQKELEEEKKLQEVVKELTDKEAEYEDEYEEEQEEEDAEEALKYNEEATRDATSTLKPSVRKEIEKLKEAKCKDYCHHNATCHVEVIFRDDRISAVVPSCHCPHGWEGTRCDRHYVQAFYAPINGRYNVRLSTMSSTAQLFVQVITLSNLQISNNQTSMTFPYKIPTNHFPIKRMFHFVLSGPVKKPKVFIVHPSNHTVTSTPSRDDSDISSVFSGLYDRILQSSTSAIPAFAFLIVMLIMFIAIVIYAYRRYFDLFIDGSTIQYMYYRMSKRTDDMTYTMSHMCPPDAFNVLKTPNGQHIPVHQMTSCPHSAGQSTVIPSTPHPSSAPGSRVPMRQQAVRNVDQARTTFSVFLRSQGTIPSRYQLNRSTSKVMF</sequence>
<keyword evidence="6" id="KW-1185">Reference proteome</keyword>